<name>A0ABT1S5Z3_9FIRM</name>
<comment type="caution">
    <text evidence="2">The sequence shown here is derived from an EMBL/GenBank/DDBJ whole genome shotgun (WGS) entry which is preliminary data.</text>
</comment>
<dbReference type="GO" id="GO:0051499">
    <property type="term" value="F:D-aminoacyl-tRNA deacylase activity"/>
    <property type="evidence" value="ECO:0007669"/>
    <property type="project" value="UniProtKB-EC"/>
</dbReference>
<dbReference type="NCBIfam" id="TIGR00256">
    <property type="entry name" value="D-aminoacyl-tRNA deacylase"/>
    <property type="match status" value="1"/>
</dbReference>
<gene>
    <name evidence="1 2" type="primary">dtd</name>
    <name evidence="2" type="ORF">NE686_02225</name>
</gene>
<dbReference type="EMBL" id="JANGAC010000001">
    <property type="protein sequence ID" value="MCQ4921891.1"/>
    <property type="molecule type" value="Genomic_DNA"/>
</dbReference>
<evidence type="ECO:0000256" key="1">
    <source>
        <dbReference type="HAMAP-Rule" id="MF_00518"/>
    </source>
</evidence>
<keyword evidence="1" id="KW-0694">RNA-binding</keyword>
<organism evidence="2 3">
    <name type="scientific">Tissierella carlieri</name>
    <dbReference type="NCBI Taxonomy" id="689904"/>
    <lineage>
        <taxon>Bacteria</taxon>
        <taxon>Bacillati</taxon>
        <taxon>Bacillota</taxon>
        <taxon>Tissierellia</taxon>
        <taxon>Tissierellales</taxon>
        <taxon>Tissierellaceae</taxon>
        <taxon>Tissierella</taxon>
    </lineage>
</organism>
<dbReference type="EC" id="3.1.1.-" evidence="1"/>
<keyword evidence="1 2" id="KW-0378">Hydrolase</keyword>
<evidence type="ECO:0000313" key="3">
    <source>
        <dbReference type="Proteomes" id="UP001524478"/>
    </source>
</evidence>
<comment type="catalytic activity">
    <reaction evidence="1">
        <text>a D-aminoacyl-tRNA + H2O = a tRNA + a D-alpha-amino acid + H(+)</text>
        <dbReference type="Rhea" id="RHEA:13953"/>
        <dbReference type="Rhea" id="RHEA-COMP:10123"/>
        <dbReference type="Rhea" id="RHEA-COMP:10124"/>
        <dbReference type="ChEBI" id="CHEBI:15377"/>
        <dbReference type="ChEBI" id="CHEBI:15378"/>
        <dbReference type="ChEBI" id="CHEBI:59871"/>
        <dbReference type="ChEBI" id="CHEBI:78442"/>
        <dbReference type="ChEBI" id="CHEBI:79333"/>
        <dbReference type="EC" id="3.1.1.96"/>
    </reaction>
</comment>
<dbReference type="RefSeq" id="WP_216562278.1">
    <property type="nucleotide sequence ID" value="NZ_JAHLOH010000053.1"/>
</dbReference>
<comment type="subcellular location">
    <subcellularLocation>
        <location evidence="1">Cytoplasm</location>
    </subcellularLocation>
</comment>
<comment type="catalytic activity">
    <reaction evidence="1">
        <text>glycyl-tRNA(Ala) + H2O = tRNA(Ala) + glycine + H(+)</text>
        <dbReference type="Rhea" id="RHEA:53744"/>
        <dbReference type="Rhea" id="RHEA-COMP:9657"/>
        <dbReference type="Rhea" id="RHEA-COMP:13640"/>
        <dbReference type="ChEBI" id="CHEBI:15377"/>
        <dbReference type="ChEBI" id="CHEBI:15378"/>
        <dbReference type="ChEBI" id="CHEBI:57305"/>
        <dbReference type="ChEBI" id="CHEBI:78442"/>
        <dbReference type="ChEBI" id="CHEBI:78522"/>
    </reaction>
</comment>
<keyword evidence="3" id="KW-1185">Reference proteome</keyword>
<comment type="function">
    <text evidence="1">An aminoacyl-tRNA editing enzyme that deacylates mischarged D-aminoacyl-tRNAs. Also deacylates mischarged glycyl-tRNA(Ala), protecting cells against glycine mischarging by AlaRS. Acts via tRNA-based rather than protein-based catalysis; rejects L-amino acids rather than detecting D-amino acids in the active site. By recycling D-aminoacyl-tRNA to D-amino acids and free tRNA molecules, this enzyme counteracts the toxicity associated with the formation of D-aminoacyl-tRNA entities in vivo and helps enforce protein L-homochirality.</text>
</comment>
<comment type="domain">
    <text evidence="1">A Gly-cisPro motif from one monomer fits into the active site of the other monomer to allow specific chiral rejection of L-amino acids.</text>
</comment>
<dbReference type="CDD" id="cd00563">
    <property type="entry name" value="Dtyr_deacylase"/>
    <property type="match status" value="1"/>
</dbReference>
<dbReference type="Proteomes" id="UP001524478">
    <property type="component" value="Unassembled WGS sequence"/>
</dbReference>
<evidence type="ECO:0000313" key="2">
    <source>
        <dbReference type="EMBL" id="MCQ4921891.1"/>
    </source>
</evidence>
<keyword evidence="1" id="KW-0820">tRNA-binding</keyword>
<sequence length="149" mass="16433">MRAVVQRVTEASVKVDNEIVGEIGTGLLVLLGVGEGDSSKDLDYLVDKVLGLRIFQDENDKMNLSLLDISGELLVISQFTLYGDVRKGKRPSFTDSAHPDIAEKIYLEFIDKCIEKGIKTERGIFGADMKVNLINDGPVTILLDSKKTF</sequence>
<proteinExistence type="inferred from homology"/>
<comment type="similarity">
    <text evidence="1">Belongs to the DTD family.</text>
</comment>
<dbReference type="PANTHER" id="PTHR10472">
    <property type="entry name" value="D-TYROSYL-TRNA TYR DEACYLASE"/>
    <property type="match status" value="1"/>
</dbReference>
<accession>A0ABT1S5Z3</accession>
<keyword evidence="1" id="KW-0963">Cytoplasm</keyword>
<dbReference type="PANTHER" id="PTHR10472:SF5">
    <property type="entry name" value="D-AMINOACYL-TRNA DEACYLASE 1"/>
    <property type="match status" value="1"/>
</dbReference>
<protein>
    <recommendedName>
        <fullName evidence="1">D-aminoacyl-tRNA deacylase</fullName>
        <shortName evidence="1">DTD</shortName>
        <ecNumber evidence="1">3.1.1.96</ecNumber>
    </recommendedName>
    <alternativeName>
        <fullName evidence="1">Gly-tRNA(Ala) deacylase</fullName>
        <ecNumber evidence="1">3.1.1.-</ecNumber>
    </alternativeName>
</protein>
<dbReference type="Pfam" id="PF02580">
    <property type="entry name" value="Tyr_Deacylase"/>
    <property type="match status" value="1"/>
</dbReference>
<feature type="short sequence motif" description="Gly-cisPro motif, important for rejection of L-amino acids" evidence="1">
    <location>
        <begin position="137"/>
        <end position="138"/>
    </location>
</feature>
<reference evidence="2 3" key="1">
    <citation type="submission" date="2022-06" db="EMBL/GenBank/DDBJ databases">
        <title>Isolation of gut microbiota from human fecal samples.</title>
        <authorList>
            <person name="Pamer E.G."/>
            <person name="Barat B."/>
            <person name="Waligurski E."/>
            <person name="Medina S."/>
            <person name="Paddock L."/>
            <person name="Mostad J."/>
        </authorList>
    </citation>
    <scope>NUCLEOTIDE SEQUENCE [LARGE SCALE GENOMIC DNA]</scope>
    <source>
        <strain evidence="2 3">DFI.7.95</strain>
    </source>
</reference>
<comment type="subunit">
    <text evidence="1">Homodimer.</text>
</comment>
<dbReference type="InterPro" id="IPR003732">
    <property type="entry name" value="Daa-tRNA_deacyls_DTD"/>
</dbReference>
<dbReference type="HAMAP" id="MF_00518">
    <property type="entry name" value="Deacylase_Dtd"/>
    <property type="match status" value="1"/>
</dbReference>
<dbReference type="EC" id="3.1.1.96" evidence="1"/>